<gene>
    <name evidence="2" type="ORF">HKI87_19g88510</name>
</gene>
<reference evidence="2 3" key="1">
    <citation type="submission" date="2024-03" db="EMBL/GenBank/DDBJ databases">
        <title>Complete genome sequence of the green alga Chloropicon roscoffensis RCC1871.</title>
        <authorList>
            <person name="Lemieux C."/>
            <person name="Pombert J.-F."/>
            <person name="Otis C."/>
            <person name="Turmel M."/>
        </authorList>
    </citation>
    <scope>NUCLEOTIDE SEQUENCE [LARGE SCALE GENOMIC DNA]</scope>
    <source>
        <strain evidence="2 3">RCC1871</strain>
    </source>
</reference>
<dbReference type="InterPro" id="IPR047574">
    <property type="entry name" value="AD"/>
</dbReference>
<sequence>MAVKAAKDTWAVGCRVELATTLTDEETVKGEVFAYDDKTKTLVLREPYGGSKGNTHLGEKEGYNIRMLNTNYVTKIVSAEPAKQPQAQVLPYVCTKRAEEREAKALMGANKRAEQIGVGVTRAAQSVFDSVNKTLPCRWQGKDIVVIGEVTIVSPYGLDNCTVVPGAEKTLDQVKKVLSS</sequence>
<dbReference type="InterPro" id="IPR019181">
    <property type="entry name" value="LSM12_ABD"/>
</dbReference>
<evidence type="ECO:0000313" key="2">
    <source>
        <dbReference type="EMBL" id="WZN67278.1"/>
    </source>
</evidence>
<dbReference type="Pfam" id="PF21166">
    <property type="entry name" value="LSM12_LSM"/>
    <property type="match status" value="1"/>
</dbReference>
<evidence type="ECO:0000313" key="3">
    <source>
        <dbReference type="Proteomes" id="UP001472866"/>
    </source>
</evidence>
<dbReference type="InterPro" id="IPR048478">
    <property type="entry name" value="LSM12_LSM"/>
</dbReference>
<feature type="domain" description="AD" evidence="1">
    <location>
        <begin position="91"/>
        <end position="180"/>
    </location>
</feature>
<protein>
    <submittedName>
        <fullName evidence="2">AD domain-containing protein</fullName>
    </submittedName>
</protein>
<dbReference type="PROSITE" id="PS52001">
    <property type="entry name" value="AD"/>
    <property type="match status" value="1"/>
</dbReference>
<dbReference type="AlphaFoldDB" id="A0AAX4PMI8"/>
<dbReference type="Pfam" id="PF09793">
    <property type="entry name" value="AD"/>
    <property type="match status" value="1"/>
</dbReference>
<dbReference type="Proteomes" id="UP001472866">
    <property type="component" value="Chromosome 19"/>
</dbReference>
<dbReference type="SMART" id="SM00995">
    <property type="entry name" value="AD"/>
    <property type="match status" value="1"/>
</dbReference>
<organism evidence="2 3">
    <name type="scientific">Chloropicon roscoffensis</name>
    <dbReference type="NCBI Taxonomy" id="1461544"/>
    <lineage>
        <taxon>Eukaryota</taxon>
        <taxon>Viridiplantae</taxon>
        <taxon>Chlorophyta</taxon>
        <taxon>Chloropicophyceae</taxon>
        <taxon>Chloropicales</taxon>
        <taxon>Chloropicaceae</taxon>
        <taxon>Chloropicon</taxon>
    </lineage>
</organism>
<proteinExistence type="predicted"/>
<dbReference type="EMBL" id="CP151519">
    <property type="protein sequence ID" value="WZN67278.1"/>
    <property type="molecule type" value="Genomic_DNA"/>
</dbReference>
<dbReference type="PANTHER" id="PTHR13542">
    <property type="entry name" value="LSM12 HOMOLOG"/>
    <property type="match status" value="1"/>
</dbReference>
<accession>A0AAX4PMI8</accession>
<name>A0AAX4PMI8_9CHLO</name>
<keyword evidence="3" id="KW-1185">Reference proteome</keyword>
<dbReference type="InterPro" id="IPR039683">
    <property type="entry name" value="Lsm12-like"/>
</dbReference>
<evidence type="ECO:0000259" key="1">
    <source>
        <dbReference type="PROSITE" id="PS52001"/>
    </source>
</evidence>